<dbReference type="Proteomes" id="UP000298030">
    <property type="component" value="Unassembled WGS sequence"/>
</dbReference>
<comment type="caution">
    <text evidence="1">The sequence shown here is derived from an EMBL/GenBank/DDBJ whole genome shotgun (WGS) entry which is preliminary data.</text>
</comment>
<reference evidence="1 2" key="1">
    <citation type="journal article" date="2019" name="Nat. Ecol. Evol.">
        <title>Megaphylogeny resolves global patterns of mushroom evolution.</title>
        <authorList>
            <person name="Varga T."/>
            <person name="Krizsan K."/>
            <person name="Foldi C."/>
            <person name="Dima B."/>
            <person name="Sanchez-Garcia M."/>
            <person name="Sanchez-Ramirez S."/>
            <person name="Szollosi G.J."/>
            <person name="Szarkandi J.G."/>
            <person name="Papp V."/>
            <person name="Albert L."/>
            <person name="Andreopoulos W."/>
            <person name="Angelini C."/>
            <person name="Antonin V."/>
            <person name="Barry K.W."/>
            <person name="Bougher N.L."/>
            <person name="Buchanan P."/>
            <person name="Buyck B."/>
            <person name="Bense V."/>
            <person name="Catcheside P."/>
            <person name="Chovatia M."/>
            <person name="Cooper J."/>
            <person name="Damon W."/>
            <person name="Desjardin D."/>
            <person name="Finy P."/>
            <person name="Geml J."/>
            <person name="Haridas S."/>
            <person name="Hughes K."/>
            <person name="Justo A."/>
            <person name="Karasinski D."/>
            <person name="Kautmanova I."/>
            <person name="Kiss B."/>
            <person name="Kocsube S."/>
            <person name="Kotiranta H."/>
            <person name="LaButti K.M."/>
            <person name="Lechner B.E."/>
            <person name="Liimatainen K."/>
            <person name="Lipzen A."/>
            <person name="Lukacs Z."/>
            <person name="Mihaltcheva S."/>
            <person name="Morgado L.N."/>
            <person name="Niskanen T."/>
            <person name="Noordeloos M.E."/>
            <person name="Ohm R.A."/>
            <person name="Ortiz-Santana B."/>
            <person name="Ovrebo C."/>
            <person name="Racz N."/>
            <person name="Riley R."/>
            <person name="Savchenko A."/>
            <person name="Shiryaev A."/>
            <person name="Soop K."/>
            <person name="Spirin V."/>
            <person name="Szebenyi C."/>
            <person name="Tomsovsky M."/>
            <person name="Tulloss R.E."/>
            <person name="Uehling J."/>
            <person name="Grigoriev I.V."/>
            <person name="Vagvolgyi C."/>
            <person name="Papp T."/>
            <person name="Martin F.M."/>
            <person name="Miettinen O."/>
            <person name="Hibbett D.S."/>
            <person name="Nagy L.G."/>
        </authorList>
    </citation>
    <scope>NUCLEOTIDE SEQUENCE [LARGE SCALE GENOMIC DNA]</scope>
    <source>
        <strain evidence="1 2">FP101781</strain>
    </source>
</reference>
<proteinExistence type="predicted"/>
<evidence type="ECO:0000313" key="1">
    <source>
        <dbReference type="EMBL" id="TEB23964.1"/>
    </source>
</evidence>
<name>A0A4Y7SQQ4_COPMI</name>
<dbReference type="EMBL" id="QPFP01000072">
    <property type="protein sequence ID" value="TEB23964.1"/>
    <property type="molecule type" value="Genomic_DNA"/>
</dbReference>
<evidence type="ECO:0000313" key="2">
    <source>
        <dbReference type="Proteomes" id="UP000298030"/>
    </source>
</evidence>
<keyword evidence="2" id="KW-1185">Reference proteome</keyword>
<sequence length="150" mass="17456">MPVLRLWKAYEIEELEQDLGFTLPFESTQAIEGQAGALLAKANEFQSAASQLIIQANNCRQKLELLAETERENLNMRKLSDEVEWLQYKEFVFSVHARKYNMASNLIGRHIAFVEKENQEVGHDTAKEGVEEEDWNYLLYGCYEWMDVDC</sequence>
<accession>A0A4Y7SQQ4</accession>
<dbReference type="AlphaFoldDB" id="A0A4Y7SQQ4"/>
<gene>
    <name evidence="1" type="ORF">FA13DRAFT_1797670</name>
</gene>
<protein>
    <submittedName>
        <fullName evidence="1">Uncharacterized protein</fullName>
    </submittedName>
</protein>
<organism evidence="1 2">
    <name type="scientific">Coprinellus micaceus</name>
    <name type="common">Glistening ink-cap mushroom</name>
    <name type="synonym">Coprinus micaceus</name>
    <dbReference type="NCBI Taxonomy" id="71717"/>
    <lineage>
        <taxon>Eukaryota</taxon>
        <taxon>Fungi</taxon>
        <taxon>Dikarya</taxon>
        <taxon>Basidiomycota</taxon>
        <taxon>Agaricomycotina</taxon>
        <taxon>Agaricomycetes</taxon>
        <taxon>Agaricomycetidae</taxon>
        <taxon>Agaricales</taxon>
        <taxon>Agaricineae</taxon>
        <taxon>Psathyrellaceae</taxon>
        <taxon>Coprinellus</taxon>
    </lineage>
</organism>